<dbReference type="EMBL" id="CAMXCT020001090">
    <property type="protein sequence ID" value="CAL1139888.1"/>
    <property type="molecule type" value="Genomic_DNA"/>
</dbReference>
<dbReference type="Proteomes" id="UP001152797">
    <property type="component" value="Unassembled WGS sequence"/>
</dbReference>
<dbReference type="GO" id="GO:0004190">
    <property type="term" value="F:aspartic-type endopeptidase activity"/>
    <property type="evidence" value="ECO:0007669"/>
    <property type="project" value="InterPro"/>
</dbReference>
<feature type="region of interest" description="Disordered" evidence="1">
    <location>
        <begin position="180"/>
        <end position="215"/>
    </location>
</feature>
<reference evidence="3" key="2">
    <citation type="submission" date="2024-04" db="EMBL/GenBank/DDBJ databases">
        <authorList>
            <person name="Chen Y."/>
            <person name="Shah S."/>
            <person name="Dougan E. K."/>
            <person name="Thang M."/>
            <person name="Chan C."/>
        </authorList>
    </citation>
    <scope>NUCLEOTIDE SEQUENCE [LARGE SCALE GENOMIC DNA]</scope>
</reference>
<name>A0A9P1C9C9_9DINO</name>
<dbReference type="GO" id="GO:0006508">
    <property type="term" value="P:proteolysis"/>
    <property type="evidence" value="ECO:0007669"/>
    <property type="project" value="InterPro"/>
</dbReference>
<dbReference type="InterPro" id="IPR001969">
    <property type="entry name" value="Aspartic_peptidase_AS"/>
</dbReference>
<evidence type="ECO:0000313" key="2">
    <source>
        <dbReference type="EMBL" id="CAI3986513.1"/>
    </source>
</evidence>
<dbReference type="EMBL" id="CAMXCT030001090">
    <property type="protein sequence ID" value="CAL4773825.1"/>
    <property type="molecule type" value="Genomic_DNA"/>
</dbReference>
<proteinExistence type="predicted"/>
<dbReference type="EMBL" id="CAMXCT010001090">
    <property type="protein sequence ID" value="CAI3986513.1"/>
    <property type="molecule type" value="Genomic_DNA"/>
</dbReference>
<keyword evidence="5" id="KW-1185">Reference proteome</keyword>
<organism evidence="2">
    <name type="scientific">Cladocopium goreaui</name>
    <dbReference type="NCBI Taxonomy" id="2562237"/>
    <lineage>
        <taxon>Eukaryota</taxon>
        <taxon>Sar</taxon>
        <taxon>Alveolata</taxon>
        <taxon>Dinophyceae</taxon>
        <taxon>Suessiales</taxon>
        <taxon>Symbiodiniaceae</taxon>
        <taxon>Cladocopium</taxon>
    </lineage>
</organism>
<evidence type="ECO:0000313" key="4">
    <source>
        <dbReference type="EMBL" id="CAL4773825.1"/>
    </source>
</evidence>
<evidence type="ECO:0000256" key="1">
    <source>
        <dbReference type="SAM" id="MobiDB-lite"/>
    </source>
</evidence>
<dbReference type="AlphaFoldDB" id="A0A9P1C9C9"/>
<sequence>VLGDKCPLFLRPPPPAELAPSNFTVFLSLGHKLTKDGVPKYDGTPELLPLYKEEAVQYLMTFEHKKRYLAGPRLLQELEGTAKVAVRNKTLRNPQWLSHPRGVYVLLEHLEEVVARPSLVEASRFIMKFFYGLQRKKSETMTSWITRHSEALWEASQALRKVQKEYGHKVSEEAVSILKSMSSQRSQNSRAQSDTGPFREDGTMTENDDPEEEQRDWWSNRGWWDHGWSDWSQGSWHSKEYDPPESWDASTDVFLPEFLVGFLLLHRSGLDTHERANVLAAIRGEFSPESVARALREQWADEDLLRRDRNKYGSALMADQEEENWEAMIAEDQYHEMENLTESEKEAYLAEQAKVEEAMAVIKTQKSTLREARWKQKQLKLGRGFYPPKPYPNPKAKSGASPLPGDGCFRCGGPHRARDCPKGKSPNDAKVADEEAEIVFSATKIQGEHEGKSEPEYLGFVGEEALGATPAGEVIRSCYGIIDSGATSSLGSIDALEEVMRANLATHGESKMTIDTEHKPVFKFGNGQKKECLSTIKMGIGAGDRKGIMEVHVHDSPQQPVLISRKALKGLGAVIDFEHGLAIYKNVDNKRVVRLTEASNGHLLMPLTGNLLGDSMLRDTAFESLLDH</sequence>
<feature type="non-terminal residue" evidence="2">
    <location>
        <position position="1"/>
    </location>
</feature>
<comment type="caution">
    <text evidence="2">The sequence shown here is derived from an EMBL/GenBank/DDBJ whole genome shotgun (WGS) entry which is preliminary data.</text>
</comment>
<dbReference type="OrthoDB" id="10481792at2759"/>
<evidence type="ECO:0000313" key="3">
    <source>
        <dbReference type="EMBL" id="CAL1139888.1"/>
    </source>
</evidence>
<gene>
    <name evidence="2" type="ORF">C1SCF055_LOCUS13859</name>
</gene>
<accession>A0A9P1C9C9</accession>
<feature type="compositionally biased region" description="Low complexity" evidence="1">
    <location>
        <begin position="180"/>
        <end position="193"/>
    </location>
</feature>
<reference evidence="2" key="1">
    <citation type="submission" date="2022-10" db="EMBL/GenBank/DDBJ databases">
        <authorList>
            <person name="Chen Y."/>
            <person name="Dougan E. K."/>
            <person name="Chan C."/>
            <person name="Rhodes N."/>
            <person name="Thang M."/>
        </authorList>
    </citation>
    <scope>NUCLEOTIDE SEQUENCE</scope>
</reference>
<dbReference type="PROSITE" id="PS00141">
    <property type="entry name" value="ASP_PROTEASE"/>
    <property type="match status" value="1"/>
</dbReference>
<protein>
    <submittedName>
        <fullName evidence="4">CCHC-type domain-containing protein</fullName>
    </submittedName>
</protein>
<evidence type="ECO:0000313" key="5">
    <source>
        <dbReference type="Proteomes" id="UP001152797"/>
    </source>
</evidence>